<dbReference type="InterPro" id="IPR003777">
    <property type="entry name" value="XdhC_CoxI"/>
</dbReference>
<gene>
    <name evidence="3" type="ORF">QLS97_08900</name>
</gene>
<protein>
    <submittedName>
        <fullName evidence="3">XdhC family protein</fullName>
    </submittedName>
</protein>
<dbReference type="InterPro" id="IPR052698">
    <property type="entry name" value="MoCofactor_Util/Proc"/>
</dbReference>
<accession>A0AAW6TJH7</accession>
<dbReference type="EMBL" id="JASCRY010000002">
    <property type="protein sequence ID" value="MDI5949765.1"/>
    <property type="molecule type" value="Genomic_DNA"/>
</dbReference>
<feature type="domain" description="XdhC Rossmann" evidence="2">
    <location>
        <begin position="208"/>
        <end position="353"/>
    </location>
</feature>
<sequence>MKELQEIIKKYDVASQKNIKSALVTVVHLDGSSYRRPGARMLVNDDGRITGAISGGCLEGDALKKALFAISEQKNTLFTYDTSKEDGSEMGIHLGCEGLIQVLFESIDSEKEENPIQLLSKALAVRQKAVLVTLFDLNNNQNVQYGTCLLLEENGTLSGKIPLQQFEEAVLKDITDVMQNGESVFKQYKSGDVSVTAFFEFLHPPVSLVVLGAGNDAIPLMKFADVLGWDFRIVDRRDTHANKERYPTASQILVANPDVALEHLAYDNRTFFVLVTHSYKCDYYMLKSLCAAAVPYIGILGPKKKLHRMLEEIQHNEGIHLNADKVATIYGPTGLDIGAETPEEIALSIIAEIQAVLTGKMGGMLKTKNEVIHSRDSLDIQIEDIKIYNAS</sequence>
<dbReference type="Proteomes" id="UP001228643">
    <property type="component" value="Unassembled WGS sequence"/>
</dbReference>
<evidence type="ECO:0000313" key="3">
    <source>
        <dbReference type="EMBL" id="MDI5949765.1"/>
    </source>
</evidence>
<dbReference type="RefSeq" id="WP_282716024.1">
    <property type="nucleotide sequence ID" value="NZ_JASCRY010000002.1"/>
</dbReference>
<organism evidence="3 4">
    <name type="scientific">Flavobacterium yafengii</name>
    <dbReference type="NCBI Taxonomy" id="3041253"/>
    <lineage>
        <taxon>Bacteria</taxon>
        <taxon>Pseudomonadati</taxon>
        <taxon>Bacteroidota</taxon>
        <taxon>Flavobacteriia</taxon>
        <taxon>Flavobacteriales</taxon>
        <taxon>Flavobacteriaceae</taxon>
        <taxon>Flavobacterium</taxon>
    </lineage>
</organism>
<dbReference type="Gene3D" id="3.40.50.720">
    <property type="entry name" value="NAD(P)-binding Rossmann-like Domain"/>
    <property type="match status" value="1"/>
</dbReference>
<proteinExistence type="predicted"/>
<dbReference type="Pfam" id="PF13478">
    <property type="entry name" value="XdhC_C"/>
    <property type="match status" value="1"/>
</dbReference>
<feature type="domain" description="XdhC- CoxI" evidence="1">
    <location>
        <begin position="17"/>
        <end position="81"/>
    </location>
</feature>
<evidence type="ECO:0000259" key="2">
    <source>
        <dbReference type="Pfam" id="PF13478"/>
    </source>
</evidence>
<keyword evidence="4" id="KW-1185">Reference proteome</keyword>
<evidence type="ECO:0000259" key="1">
    <source>
        <dbReference type="Pfam" id="PF02625"/>
    </source>
</evidence>
<evidence type="ECO:0000313" key="4">
    <source>
        <dbReference type="Proteomes" id="UP001228643"/>
    </source>
</evidence>
<reference evidence="3 4" key="1">
    <citation type="submission" date="2023-04" db="EMBL/GenBank/DDBJ databases">
        <title>Two novel species of Flavobacterium.</title>
        <authorList>
            <person name="Liu Q."/>
            <person name="Xin Y.-H."/>
        </authorList>
    </citation>
    <scope>NUCLEOTIDE SEQUENCE [LARGE SCALE GENOMIC DNA]</scope>
    <source>
        <strain evidence="3 4">LB2P87</strain>
    </source>
</reference>
<dbReference type="Pfam" id="PF02625">
    <property type="entry name" value="XdhC_CoxI"/>
    <property type="match status" value="1"/>
</dbReference>
<dbReference type="PANTHER" id="PTHR30388">
    <property type="entry name" value="ALDEHYDE OXIDOREDUCTASE MOLYBDENUM COFACTOR ASSEMBLY PROTEIN"/>
    <property type="match status" value="1"/>
</dbReference>
<comment type="caution">
    <text evidence="3">The sequence shown here is derived from an EMBL/GenBank/DDBJ whole genome shotgun (WGS) entry which is preliminary data.</text>
</comment>
<dbReference type="PANTHER" id="PTHR30388:SF6">
    <property type="entry name" value="XANTHINE DEHYDROGENASE SUBUNIT A-RELATED"/>
    <property type="match status" value="1"/>
</dbReference>
<dbReference type="AlphaFoldDB" id="A0AAW6TJH7"/>
<dbReference type="InterPro" id="IPR027051">
    <property type="entry name" value="XdhC_Rossmann_dom"/>
</dbReference>
<name>A0AAW6TJH7_9FLAO</name>